<proteinExistence type="predicted"/>
<dbReference type="InterPro" id="IPR029016">
    <property type="entry name" value="GAF-like_dom_sf"/>
</dbReference>
<dbReference type="Gene3D" id="3.30.70.270">
    <property type="match status" value="1"/>
</dbReference>
<dbReference type="InterPro" id="IPR050469">
    <property type="entry name" value="Diguanylate_Cyclase"/>
</dbReference>
<dbReference type="InterPro" id="IPR029787">
    <property type="entry name" value="Nucleotide_cyclase"/>
</dbReference>
<dbReference type="Proteomes" id="UP001430290">
    <property type="component" value="Unassembled WGS sequence"/>
</dbReference>
<evidence type="ECO:0000256" key="2">
    <source>
        <dbReference type="ARBA" id="ARBA00034247"/>
    </source>
</evidence>
<dbReference type="NCBIfam" id="TIGR00254">
    <property type="entry name" value="GGDEF"/>
    <property type="match status" value="1"/>
</dbReference>
<organism evidence="5 6">
    <name type="scientific">Thermomonas beijingensis</name>
    <dbReference type="NCBI Taxonomy" id="2872701"/>
    <lineage>
        <taxon>Bacteria</taxon>
        <taxon>Pseudomonadati</taxon>
        <taxon>Pseudomonadota</taxon>
        <taxon>Gammaproteobacteria</taxon>
        <taxon>Lysobacterales</taxon>
        <taxon>Lysobacteraceae</taxon>
        <taxon>Thermomonas</taxon>
    </lineage>
</organism>
<feature type="region of interest" description="Disordered" evidence="3">
    <location>
        <begin position="332"/>
        <end position="356"/>
    </location>
</feature>
<keyword evidence="6" id="KW-1185">Reference proteome</keyword>
<name>A0ABS7TGY9_9GAMM</name>
<dbReference type="RefSeq" id="WP_223629772.1">
    <property type="nucleotide sequence ID" value="NZ_JAIQDJ010000011.1"/>
</dbReference>
<dbReference type="InterPro" id="IPR043128">
    <property type="entry name" value="Rev_trsase/Diguanyl_cyclase"/>
</dbReference>
<feature type="domain" description="GGDEF" evidence="4">
    <location>
        <begin position="211"/>
        <end position="343"/>
    </location>
</feature>
<dbReference type="PANTHER" id="PTHR45138:SF9">
    <property type="entry name" value="DIGUANYLATE CYCLASE DGCM-RELATED"/>
    <property type="match status" value="1"/>
</dbReference>
<dbReference type="InterPro" id="IPR003018">
    <property type="entry name" value="GAF"/>
</dbReference>
<evidence type="ECO:0000256" key="1">
    <source>
        <dbReference type="ARBA" id="ARBA00012528"/>
    </source>
</evidence>
<sequence length="356" mass="38256">MHTASTPPPANLFAPLADTLTTATSLEGLVRPLLELLEVASGLESTYMTTIDETVGVQHVLYSRNSRSLIIPEGLTVPWGDTLCKRALEEGRSYTDDVAGCWGDSDAAQALGIATYASTPIRGADGALHGTLCAASNQRLPLRDGTERVLNLFAYLIGRQVEREQLLQSLQAANSQLQRNAMTDVVTGLPNRRALLEELDRRLRHRARDGGDVLIAFIDLDGFKHINDHFGHDAGDHFLVAIGSALASCHRSDDFCARIGGDEFVVVGSVPADSENATQQMCERLRAATTGRFDLGGRSIEYAGPSIGVVKAATTEAEAELARADAAMYADKRLRRQTEKGDGTEPPSGTEGVKRA</sequence>
<dbReference type="SMART" id="SM00267">
    <property type="entry name" value="GGDEF"/>
    <property type="match status" value="1"/>
</dbReference>
<evidence type="ECO:0000313" key="6">
    <source>
        <dbReference type="Proteomes" id="UP001430290"/>
    </source>
</evidence>
<evidence type="ECO:0000313" key="5">
    <source>
        <dbReference type="EMBL" id="MBZ4187103.1"/>
    </source>
</evidence>
<evidence type="ECO:0000259" key="4">
    <source>
        <dbReference type="PROSITE" id="PS50887"/>
    </source>
</evidence>
<dbReference type="Gene3D" id="3.30.450.40">
    <property type="match status" value="1"/>
</dbReference>
<dbReference type="CDD" id="cd01949">
    <property type="entry name" value="GGDEF"/>
    <property type="match status" value="1"/>
</dbReference>
<evidence type="ECO:0000256" key="3">
    <source>
        <dbReference type="SAM" id="MobiDB-lite"/>
    </source>
</evidence>
<dbReference type="SUPFAM" id="SSF55781">
    <property type="entry name" value="GAF domain-like"/>
    <property type="match status" value="1"/>
</dbReference>
<feature type="compositionally biased region" description="Basic and acidic residues" evidence="3">
    <location>
        <begin position="332"/>
        <end position="343"/>
    </location>
</feature>
<accession>A0ABS7TGY9</accession>
<dbReference type="PANTHER" id="PTHR45138">
    <property type="entry name" value="REGULATORY COMPONENTS OF SENSORY TRANSDUCTION SYSTEM"/>
    <property type="match status" value="1"/>
</dbReference>
<comment type="caution">
    <text evidence="5">The sequence shown here is derived from an EMBL/GenBank/DDBJ whole genome shotgun (WGS) entry which is preliminary data.</text>
</comment>
<dbReference type="Pfam" id="PF00990">
    <property type="entry name" value="GGDEF"/>
    <property type="match status" value="1"/>
</dbReference>
<dbReference type="InterPro" id="IPR000160">
    <property type="entry name" value="GGDEF_dom"/>
</dbReference>
<comment type="catalytic activity">
    <reaction evidence="2">
        <text>2 GTP = 3',3'-c-di-GMP + 2 diphosphate</text>
        <dbReference type="Rhea" id="RHEA:24898"/>
        <dbReference type="ChEBI" id="CHEBI:33019"/>
        <dbReference type="ChEBI" id="CHEBI:37565"/>
        <dbReference type="ChEBI" id="CHEBI:58805"/>
        <dbReference type="EC" id="2.7.7.65"/>
    </reaction>
</comment>
<dbReference type="PROSITE" id="PS50887">
    <property type="entry name" value="GGDEF"/>
    <property type="match status" value="1"/>
</dbReference>
<dbReference type="EMBL" id="JAIQDJ010000011">
    <property type="protein sequence ID" value="MBZ4187103.1"/>
    <property type="molecule type" value="Genomic_DNA"/>
</dbReference>
<reference evidence="5" key="1">
    <citation type="submission" date="2021-09" db="EMBL/GenBank/DDBJ databases">
        <authorList>
            <person name="Wu T."/>
            <person name="Guo S.Z."/>
        </authorList>
    </citation>
    <scope>NUCLEOTIDE SEQUENCE</scope>
    <source>
        <strain evidence="5">RSS-23</strain>
    </source>
</reference>
<dbReference type="EC" id="2.7.7.65" evidence="1"/>
<protein>
    <recommendedName>
        <fullName evidence="1">diguanylate cyclase</fullName>
        <ecNumber evidence="1">2.7.7.65</ecNumber>
    </recommendedName>
</protein>
<gene>
    <name evidence="5" type="ORF">K7B09_12300</name>
</gene>
<dbReference type="Pfam" id="PF13185">
    <property type="entry name" value="GAF_2"/>
    <property type="match status" value="1"/>
</dbReference>
<dbReference type="SUPFAM" id="SSF55073">
    <property type="entry name" value="Nucleotide cyclase"/>
    <property type="match status" value="1"/>
</dbReference>